<dbReference type="Proteomes" id="UP000824179">
    <property type="component" value="Unassembled WGS sequence"/>
</dbReference>
<accession>A0A9D1AJ36</accession>
<keyword evidence="1" id="KW-0472">Membrane</keyword>
<evidence type="ECO:0000259" key="2">
    <source>
        <dbReference type="Pfam" id="PF13240"/>
    </source>
</evidence>
<dbReference type="Pfam" id="PF13240">
    <property type="entry name" value="Zn_Ribbon_1"/>
    <property type="match status" value="1"/>
</dbReference>
<gene>
    <name evidence="3" type="ORF">IAB90_06985</name>
</gene>
<keyword evidence="1" id="KW-0812">Transmembrane</keyword>
<proteinExistence type="predicted"/>
<reference evidence="3" key="2">
    <citation type="journal article" date="2021" name="PeerJ">
        <title>Extensive microbial diversity within the chicken gut microbiome revealed by metagenomics and culture.</title>
        <authorList>
            <person name="Gilroy R."/>
            <person name="Ravi A."/>
            <person name="Getino M."/>
            <person name="Pursley I."/>
            <person name="Horton D.L."/>
            <person name="Alikhan N.F."/>
            <person name="Baker D."/>
            <person name="Gharbi K."/>
            <person name="Hall N."/>
            <person name="Watson M."/>
            <person name="Adriaenssens E.M."/>
            <person name="Foster-Nyarko E."/>
            <person name="Jarju S."/>
            <person name="Secka A."/>
            <person name="Antonio M."/>
            <person name="Oren A."/>
            <person name="Chaudhuri R.R."/>
            <person name="La Ragione R."/>
            <person name="Hildebrand F."/>
            <person name="Pallen M.J."/>
        </authorList>
    </citation>
    <scope>NUCLEOTIDE SEQUENCE</scope>
    <source>
        <strain evidence="3">ChiW25-3613</strain>
    </source>
</reference>
<dbReference type="AlphaFoldDB" id="A0A9D1AJ36"/>
<sequence>MALITCPHCGKQISDKSSVCVHCGGRIGAEPPQLKKYTSLTNEEKYQLEDEFYYKLHPKYGKMIGRRASIKYLKSKSSLAILFVWVVWAITFAARYLKDFIEFPLNNVLFLLAIAVSFIILIAVFIAIIASSIMLYKTHNRLIIAIKRFQKWLRDEKQIIYEPSFKSRRFRKYFDELNLKLTDY</sequence>
<feature type="domain" description="Zinc-ribbon" evidence="2">
    <location>
        <begin position="6"/>
        <end position="24"/>
    </location>
</feature>
<comment type="caution">
    <text evidence="3">The sequence shown here is derived from an EMBL/GenBank/DDBJ whole genome shotgun (WGS) entry which is preliminary data.</text>
</comment>
<reference evidence="3" key="1">
    <citation type="submission" date="2020-10" db="EMBL/GenBank/DDBJ databases">
        <authorList>
            <person name="Gilroy R."/>
        </authorList>
    </citation>
    <scope>NUCLEOTIDE SEQUENCE</scope>
    <source>
        <strain evidence="3">ChiW25-3613</strain>
    </source>
</reference>
<dbReference type="InterPro" id="IPR026870">
    <property type="entry name" value="Zinc_ribbon_dom"/>
</dbReference>
<name>A0A9D1AJ36_9FIRM</name>
<keyword evidence="1" id="KW-1133">Transmembrane helix</keyword>
<dbReference type="EMBL" id="DVHB01000123">
    <property type="protein sequence ID" value="HIR40106.1"/>
    <property type="molecule type" value="Genomic_DNA"/>
</dbReference>
<organism evidence="3 4">
    <name type="scientific">Candidatus Coproplasma stercoripullorum</name>
    <dbReference type="NCBI Taxonomy" id="2840751"/>
    <lineage>
        <taxon>Bacteria</taxon>
        <taxon>Bacillati</taxon>
        <taxon>Bacillota</taxon>
        <taxon>Clostridia</taxon>
        <taxon>Eubacteriales</taxon>
        <taxon>Candidatus Coproplasma</taxon>
    </lineage>
</organism>
<evidence type="ECO:0000313" key="3">
    <source>
        <dbReference type="EMBL" id="HIR40106.1"/>
    </source>
</evidence>
<feature type="transmembrane region" description="Helical" evidence="1">
    <location>
        <begin position="79"/>
        <end position="97"/>
    </location>
</feature>
<feature type="transmembrane region" description="Helical" evidence="1">
    <location>
        <begin position="109"/>
        <end position="136"/>
    </location>
</feature>
<protein>
    <submittedName>
        <fullName evidence="3">Zinc ribbon domain-containing protein</fullName>
    </submittedName>
</protein>
<evidence type="ECO:0000256" key="1">
    <source>
        <dbReference type="SAM" id="Phobius"/>
    </source>
</evidence>
<evidence type="ECO:0000313" key="4">
    <source>
        <dbReference type="Proteomes" id="UP000824179"/>
    </source>
</evidence>